<dbReference type="PANTHER" id="PTHR44757">
    <property type="entry name" value="DIGUANYLATE CYCLASE DGCP"/>
    <property type="match status" value="1"/>
</dbReference>
<dbReference type="Gene3D" id="3.30.70.270">
    <property type="match status" value="1"/>
</dbReference>
<name>A0A9D1JJJ7_9FIRM</name>
<organism evidence="2 3">
    <name type="scientific">Candidatus Limivivens intestinipullorum</name>
    <dbReference type="NCBI Taxonomy" id="2840858"/>
    <lineage>
        <taxon>Bacteria</taxon>
        <taxon>Bacillati</taxon>
        <taxon>Bacillota</taxon>
        <taxon>Clostridia</taxon>
        <taxon>Lachnospirales</taxon>
        <taxon>Lachnospiraceae</taxon>
        <taxon>Lachnospiraceae incertae sedis</taxon>
        <taxon>Candidatus Limivivens</taxon>
    </lineage>
</organism>
<dbReference type="InterPro" id="IPR029787">
    <property type="entry name" value="Nucleotide_cyclase"/>
</dbReference>
<dbReference type="InterPro" id="IPR035965">
    <property type="entry name" value="PAS-like_dom_sf"/>
</dbReference>
<dbReference type="InterPro" id="IPR052155">
    <property type="entry name" value="Biofilm_reg_signaling"/>
</dbReference>
<dbReference type="Pfam" id="PF00990">
    <property type="entry name" value="GGDEF"/>
    <property type="match status" value="1"/>
</dbReference>
<dbReference type="PROSITE" id="PS50887">
    <property type="entry name" value="GGDEF"/>
    <property type="match status" value="1"/>
</dbReference>
<evidence type="ECO:0000313" key="2">
    <source>
        <dbReference type="EMBL" id="HIS31246.1"/>
    </source>
</evidence>
<comment type="caution">
    <text evidence="2">The sequence shown here is derived from an EMBL/GenBank/DDBJ whole genome shotgun (WGS) entry which is preliminary data.</text>
</comment>
<protein>
    <submittedName>
        <fullName evidence="2">Diguanylate cyclase</fullName>
    </submittedName>
</protein>
<dbReference type="EMBL" id="DVIQ01000033">
    <property type="protein sequence ID" value="HIS31246.1"/>
    <property type="molecule type" value="Genomic_DNA"/>
</dbReference>
<dbReference type="SUPFAM" id="SSF55785">
    <property type="entry name" value="PYP-like sensor domain (PAS domain)"/>
    <property type="match status" value="1"/>
</dbReference>
<dbReference type="AlphaFoldDB" id="A0A9D1JJJ7"/>
<dbReference type="PANTHER" id="PTHR44757:SF2">
    <property type="entry name" value="BIOFILM ARCHITECTURE MAINTENANCE PROTEIN MBAA"/>
    <property type="match status" value="1"/>
</dbReference>
<sequence length="310" mass="35212">MSKRMREAVKRRKRHKAGPLFGDRRVGEQWCNIFARCEGAAAFLYDTTTDTLLFEDGSGRMRRIRRFLKEGYRSFPAVPRDRELFARTVRSMKERKISQRQCRLRIPERGGSLCWYDCRIAVLTQKKRTLVGGLLTDITEQYRISGRLRRQARMDVLTGLYNKAGEVVIEGLLAARSTGIFLMVDLDNFRTINSIYGHPQGDRLLWEAGQALRRACTEQAVAMRAGGDEFVVFWPEGTRAEAAQYAQEILDRMAEVQPLEKGLVLSGSIGIAIAPDDGKTYGELYAAADRAMYEVKKNSKQGYAFFSDPS</sequence>
<dbReference type="InterPro" id="IPR043128">
    <property type="entry name" value="Rev_trsase/Diguanyl_cyclase"/>
</dbReference>
<reference evidence="2" key="1">
    <citation type="submission" date="2020-10" db="EMBL/GenBank/DDBJ databases">
        <authorList>
            <person name="Gilroy R."/>
        </authorList>
    </citation>
    <scope>NUCLEOTIDE SEQUENCE</scope>
    <source>
        <strain evidence="2">CHK190-19873</strain>
    </source>
</reference>
<dbReference type="SUPFAM" id="SSF55073">
    <property type="entry name" value="Nucleotide cyclase"/>
    <property type="match status" value="1"/>
</dbReference>
<dbReference type="SMART" id="SM00267">
    <property type="entry name" value="GGDEF"/>
    <property type="match status" value="1"/>
</dbReference>
<feature type="domain" description="GGDEF" evidence="1">
    <location>
        <begin position="177"/>
        <end position="308"/>
    </location>
</feature>
<reference evidence="2" key="2">
    <citation type="journal article" date="2021" name="PeerJ">
        <title>Extensive microbial diversity within the chicken gut microbiome revealed by metagenomics and culture.</title>
        <authorList>
            <person name="Gilroy R."/>
            <person name="Ravi A."/>
            <person name="Getino M."/>
            <person name="Pursley I."/>
            <person name="Horton D.L."/>
            <person name="Alikhan N.F."/>
            <person name="Baker D."/>
            <person name="Gharbi K."/>
            <person name="Hall N."/>
            <person name="Watson M."/>
            <person name="Adriaenssens E.M."/>
            <person name="Foster-Nyarko E."/>
            <person name="Jarju S."/>
            <person name="Secka A."/>
            <person name="Antonio M."/>
            <person name="Oren A."/>
            <person name="Chaudhuri R.R."/>
            <person name="La Ragione R."/>
            <person name="Hildebrand F."/>
            <person name="Pallen M.J."/>
        </authorList>
    </citation>
    <scope>NUCLEOTIDE SEQUENCE</scope>
    <source>
        <strain evidence="2">CHK190-19873</strain>
    </source>
</reference>
<evidence type="ECO:0000259" key="1">
    <source>
        <dbReference type="PROSITE" id="PS50887"/>
    </source>
</evidence>
<evidence type="ECO:0000313" key="3">
    <source>
        <dbReference type="Proteomes" id="UP000823935"/>
    </source>
</evidence>
<dbReference type="InterPro" id="IPR000160">
    <property type="entry name" value="GGDEF_dom"/>
</dbReference>
<dbReference type="Proteomes" id="UP000823935">
    <property type="component" value="Unassembled WGS sequence"/>
</dbReference>
<accession>A0A9D1JJJ7</accession>
<gene>
    <name evidence="2" type="ORF">IAB44_06830</name>
</gene>
<proteinExistence type="predicted"/>
<dbReference type="NCBIfam" id="TIGR00254">
    <property type="entry name" value="GGDEF"/>
    <property type="match status" value="1"/>
</dbReference>
<dbReference type="CDD" id="cd01949">
    <property type="entry name" value="GGDEF"/>
    <property type="match status" value="1"/>
</dbReference>